<name>A0A9D1J277_9FIRM</name>
<evidence type="ECO:0000259" key="1">
    <source>
        <dbReference type="PROSITE" id="PS50943"/>
    </source>
</evidence>
<protein>
    <submittedName>
        <fullName evidence="2">Helix-turn-helix transcriptional regulator</fullName>
    </submittedName>
</protein>
<feature type="domain" description="HTH cro/C1-type" evidence="1">
    <location>
        <begin position="37"/>
        <end position="73"/>
    </location>
</feature>
<dbReference type="SUPFAM" id="SSF47413">
    <property type="entry name" value="lambda repressor-like DNA-binding domains"/>
    <property type="match status" value="1"/>
</dbReference>
<dbReference type="EMBL" id="DVHF01000130">
    <property type="protein sequence ID" value="HIR58073.1"/>
    <property type="molecule type" value="Genomic_DNA"/>
</dbReference>
<comment type="caution">
    <text evidence="2">The sequence shown here is derived from an EMBL/GenBank/DDBJ whole genome shotgun (WGS) entry which is preliminary data.</text>
</comment>
<accession>A0A9D1J277</accession>
<dbReference type="GO" id="GO:0003677">
    <property type="term" value="F:DNA binding"/>
    <property type="evidence" value="ECO:0007669"/>
    <property type="project" value="InterPro"/>
</dbReference>
<dbReference type="Gene3D" id="1.10.260.40">
    <property type="entry name" value="lambda repressor-like DNA-binding domains"/>
    <property type="match status" value="1"/>
</dbReference>
<sequence>MYSKSKSSKNYPSDKFEEASNLECIKNYLSAEFEKTRIELGLTQEQMAEKLEISTRAYSDIERGKSCCSLDTLAMFLKCCCRKRQAFFENFLEALDQEEK</sequence>
<proteinExistence type="predicted"/>
<dbReference type="PROSITE" id="PS50943">
    <property type="entry name" value="HTH_CROC1"/>
    <property type="match status" value="1"/>
</dbReference>
<dbReference type="Pfam" id="PF01381">
    <property type="entry name" value="HTH_3"/>
    <property type="match status" value="1"/>
</dbReference>
<gene>
    <name evidence="2" type="ORF">IAA54_10420</name>
</gene>
<dbReference type="Proteomes" id="UP000886785">
    <property type="component" value="Unassembled WGS sequence"/>
</dbReference>
<dbReference type="AlphaFoldDB" id="A0A9D1J277"/>
<dbReference type="CDD" id="cd00093">
    <property type="entry name" value="HTH_XRE"/>
    <property type="match status" value="1"/>
</dbReference>
<dbReference type="SMART" id="SM00530">
    <property type="entry name" value="HTH_XRE"/>
    <property type="match status" value="1"/>
</dbReference>
<reference evidence="2" key="2">
    <citation type="journal article" date="2021" name="PeerJ">
        <title>Extensive microbial diversity within the chicken gut microbiome revealed by metagenomics and culture.</title>
        <authorList>
            <person name="Gilroy R."/>
            <person name="Ravi A."/>
            <person name="Getino M."/>
            <person name="Pursley I."/>
            <person name="Horton D.L."/>
            <person name="Alikhan N.F."/>
            <person name="Baker D."/>
            <person name="Gharbi K."/>
            <person name="Hall N."/>
            <person name="Watson M."/>
            <person name="Adriaenssens E.M."/>
            <person name="Foster-Nyarko E."/>
            <person name="Jarju S."/>
            <person name="Secka A."/>
            <person name="Antonio M."/>
            <person name="Oren A."/>
            <person name="Chaudhuri R.R."/>
            <person name="La Ragione R."/>
            <person name="Hildebrand F."/>
            <person name="Pallen M.J."/>
        </authorList>
    </citation>
    <scope>NUCLEOTIDE SEQUENCE</scope>
    <source>
        <strain evidence="2">ChiSjej1B19-7085</strain>
    </source>
</reference>
<evidence type="ECO:0000313" key="3">
    <source>
        <dbReference type="Proteomes" id="UP000886785"/>
    </source>
</evidence>
<dbReference type="InterPro" id="IPR010982">
    <property type="entry name" value="Lambda_DNA-bd_dom_sf"/>
</dbReference>
<organism evidence="2 3">
    <name type="scientific">Candidatus Gallacutalibacter pullicola</name>
    <dbReference type="NCBI Taxonomy" id="2840830"/>
    <lineage>
        <taxon>Bacteria</taxon>
        <taxon>Bacillati</taxon>
        <taxon>Bacillota</taxon>
        <taxon>Clostridia</taxon>
        <taxon>Eubacteriales</taxon>
        <taxon>Candidatus Gallacutalibacter</taxon>
    </lineage>
</organism>
<dbReference type="InterPro" id="IPR001387">
    <property type="entry name" value="Cro/C1-type_HTH"/>
</dbReference>
<reference evidence="2" key="1">
    <citation type="submission" date="2020-10" db="EMBL/GenBank/DDBJ databases">
        <authorList>
            <person name="Gilroy R."/>
        </authorList>
    </citation>
    <scope>NUCLEOTIDE SEQUENCE</scope>
    <source>
        <strain evidence="2">ChiSjej1B19-7085</strain>
    </source>
</reference>
<evidence type="ECO:0000313" key="2">
    <source>
        <dbReference type="EMBL" id="HIR58073.1"/>
    </source>
</evidence>